<dbReference type="Proteomes" id="UP000054928">
    <property type="component" value="Unassembled WGS sequence"/>
</dbReference>
<dbReference type="RefSeq" id="XP_024575158.1">
    <property type="nucleotide sequence ID" value="XM_024724264.1"/>
</dbReference>
<proteinExistence type="predicted"/>
<reference evidence="2" key="1">
    <citation type="submission" date="2014-09" db="EMBL/GenBank/DDBJ databases">
        <authorList>
            <person name="Sharma Rahul"/>
            <person name="Thines Marco"/>
        </authorList>
    </citation>
    <scope>NUCLEOTIDE SEQUENCE [LARGE SCALE GENOMIC DNA]</scope>
</reference>
<protein>
    <submittedName>
        <fullName evidence="1">Uncharacterized protein</fullName>
    </submittedName>
</protein>
<name>A0A0P1ADI0_PLAHL</name>
<dbReference type="GeneID" id="36403897"/>
<accession>A0A0P1ADI0</accession>
<evidence type="ECO:0000313" key="2">
    <source>
        <dbReference type="Proteomes" id="UP000054928"/>
    </source>
</evidence>
<dbReference type="AlphaFoldDB" id="A0A0P1ADI0"/>
<organism evidence="1 2">
    <name type="scientific">Plasmopara halstedii</name>
    <name type="common">Downy mildew of sunflower</name>
    <dbReference type="NCBI Taxonomy" id="4781"/>
    <lineage>
        <taxon>Eukaryota</taxon>
        <taxon>Sar</taxon>
        <taxon>Stramenopiles</taxon>
        <taxon>Oomycota</taxon>
        <taxon>Peronosporomycetes</taxon>
        <taxon>Peronosporales</taxon>
        <taxon>Peronosporaceae</taxon>
        <taxon>Plasmopara</taxon>
    </lineage>
</organism>
<keyword evidence="2" id="KW-1185">Reference proteome</keyword>
<dbReference type="EMBL" id="CCYD01000322">
    <property type="protein sequence ID" value="CEG38789.1"/>
    <property type="molecule type" value="Genomic_DNA"/>
</dbReference>
<sequence length="58" mass="6194">MKNKECPRSESFLASEMALRLAPTLVQSVDEAASDTLILGHSFQAGGSLCHRLSGGKF</sequence>
<evidence type="ECO:0000313" key="1">
    <source>
        <dbReference type="EMBL" id="CEG38789.1"/>
    </source>
</evidence>